<comment type="caution">
    <text evidence="9">The sequence shown here is derived from an EMBL/GenBank/DDBJ whole genome shotgun (WGS) entry which is preliminary data.</text>
</comment>
<dbReference type="InterPro" id="IPR010970">
    <property type="entry name" value="Cys_dSase_SufS"/>
</dbReference>
<sequence>MSTNINVPQPGDGISGLPDVHEIENLANELFKLLPNEVPAANFSPDLDDHPRLQKSLNLVHERLPSLFNKSQDTGFGQSFDAANPPTSFPDPHFTGGSSRVSGLGASPSGVQKDSQVSPAAAQASVPNGVYGTRSQSGITSAAPGISRPSTGENHLDLSKTGIESSHLHGFETGLGHVPQSEAGSGVSPSVERHGPSYAKAFPQSRDTAYEPSVDKLWSTLTTFKSTPQLPSTGGLEGAGYYFLQGAGFQGNDPFGYNPVKSSQLNGASFPHLGGKSKSFFDVNQVRKDFPILQEKVNGKPLIWFDNAATTQKPQSVIDRVAYFYQHENSNIHRAAHELAARATDAYESAREKTRAFLNARSVNEVIFVRGATEAINLVAKTWGDENLHAGDEIILSNLEHHANIVPWQQLAWRKNLKIRVIPVDDSGQILLHEYAKLLNARTRLVSFTQVSNALGTVTPAKQIVEMAHAAGARVLVDGAQSVSHLRTDVQALNADWFVFSGHKVFGPTGIGVLYGKEELLNDTQPWQGGGNMIEDVTFEHTRFHKSPNRFEAGTGNIADAVGLGAAIDYVNKIGIDAIYQYEHYLVQYATGLLKNIPGLRQIGTADDKASVLSFVFEGYKTEEVGDALNKEGIAVRSGHHCAQPILRRFGVETTVRPSLAFYNTTSEIDVLVETLYRLRKAKY</sequence>
<dbReference type="AlphaFoldDB" id="A0A5R9KTB5"/>
<dbReference type="NCBIfam" id="TIGR01979">
    <property type="entry name" value="sufS"/>
    <property type="match status" value="1"/>
</dbReference>
<dbReference type="InterPro" id="IPR015424">
    <property type="entry name" value="PyrdxlP-dep_Trfase"/>
</dbReference>
<keyword evidence="4" id="KW-0808">Transferase</keyword>
<dbReference type="GO" id="GO:0030170">
    <property type="term" value="F:pyridoxal phosphate binding"/>
    <property type="evidence" value="ECO:0007669"/>
    <property type="project" value="InterPro"/>
</dbReference>
<evidence type="ECO:0000256" key="3">
    <source>
        <dbReference type="ARBA" id="ARBA00012239"/>
    </source>
</evidence>
<dbReference type="PANTHER" id="PTHR43586:SF8">
    <property type="entry name" value="CYSTEINE DESULFURASE 1, CHLOROPLASTIC"/>
    <property type="match status" value="1"/>
</dbReference>
<feature type="region of interest" description="Disordered" evidence="7">
    <location>
        <begin position="71"/>
        <end position="206"/>
    </location>
</feature>
<feature type="compositionally biased region" description="Low complexity" evidence="7">
    <location>
        <begin position="115"/>
        <end position="127"/>
    </location>
</feature>
<protein>
    <recommendedName>
        <fullName evidence="3">cysteine desulfurase</fullName>
        <ecNumber evidence="3">2.8.1.7</ecNumber>
    </recommendedName>
</protein>
<keyword evidence="10" id="KW-1185">Reference proteome</keyword>
<dbReference type="EC" id="2.8.1.7" evidence="3"/>
<evidence type="ECO:0000256" key="5">
    <source>
        <dbReference type="ARBA" id="ARBA00022898"/>
    </source>
</evidence>
<organism evidence="9 10">
    <name type="scientific">Dyadobacter luticola</name>
    <dbReference type="NCBI Taxonomy" id="1979387"/>
    <lineage>
        <taxon>Bacteria</taxon>
        <taxon>Pseudomonadati</taxon>
        <taxon>Bacteroidota</taxon>
        <taxon>Cytophagia</taxon>
        <taxon>Cytophagales</taxon>
        <taxon>Spirosomataceae</taxon>
        <taxon>Dyadobacter</taxon>
    </lineage>
</organism>
<comment type="catalytic activity">
    <reaction evidence="6">
        <text>(sulfur carrier)-H + L-cysteine = (sulfur carrier)-SH + L-alanine</text>
        <dbReference type="Rhea" id="RHEA:43892"/>
        <dbReference type="Rhea" id="RHEA-COMP:14737"/>
        <dbReference type="Rhea" id="RHEA-COMP:14739"/>
        <dbReference type="ChEBI" id="CHEBI:29917"/>
        <dbReference type="ChEBI" id="CHEBI:35235"/>
        <dbReference type="ChEBI" id="CHEBI:57972"/>
        <dbReference type="ChEBI" id="CHEBI:64428"/>
        <dbReference type="EC" id="2.8.1.7"/>
    </reaction>
</comment>
<dbReference type="InterPro" id="IPR000192">
    <property type="entry name" value="Aminotrans_V_dom"/>
</dbReference>
<evidence type="ECO:0000313" key="10">
    <source>
        <dbReference type="Proteomes" id="UP000306402"/>
    </source>
</evidence>
<dbReference type="PANTHER" id="PTHR43586">
    <property type="entry name" value="CYSTEINE DESULFURASE"/>
    <property type="match status" value="1"/>
</dbReference>
<dbReference type="GO" id="GO:0006534">
    <property type="term" value="P:cysteine metabolic process"/>
    <property type="evidence" value="ECO:0007669"/>
    <property type="project" value="InterPro"/>
</dbReference>
<name>A0A5R9KTB5_9BACT</name>
<dbReference type="EMBL" id="VCEJ01000005">
    <property type="protein sequence ID" value="TLU99532.1"/>
    <property type="molecule type" value="Genomic_DNA"/>
</dbReference>
<evidence type="ECO:0000256" key="1">
    <source>
        <dbReference type="ARBA" id="ARBA00001933"/>
    </source>
</evidence>
<dbReference type="CDD" id="cd06453">
    <property type="entry name" value="SufS_like"/>
    <property type="match status" value="1"/>
</dbReference>
<proteinExistence type="inferred from homology"/>
<gene>
    <name evidence="9" type="ORF">FEN17_23550</name>
</gene>
<evidence type="ECO:0000256" key="2">
    <source>
        <dbReference type="ARBA" id="ARBA00010447"/>
    </source>
</evidence>
<comment type="similarity">
    <text evidence="2">Belongs to the class-V pyridoxal-phosphate-dependent aminotransferase family. Csd subfamily.</text>
</comment>
<evidence type="ECO:0000256" key="6">
    <source>
        <dbReference type="ARBA" id="ARBA00050776"/>
    </source>
</evidence>
<dbReference type="InterPro" id="IPR015421">
    <property type="entry name" value="PyrdxlP-dep_Trfase_major"/>
</dbReference>
<dbReference type="SUPFAM" id="SSF53383">
    <property type="entry name" value="PLP-dependent transferases"/>
    <property type="match status" value="1"/>
</dbReference>
<dbReference type="RefSeq" id="WP_138367821.1">
    <property type="nucleotide sequence ID" value="NZ_VCEJ01000005.1"/>
</dbReference>
<dbReference type="Proteomes" id="UP000306402">
    <property type="component" value="Unassembled WGS sequence"/>
</dbReference>
<dbReference type="Gene3D" id="3.40.640.10">
    <property type="entry name" value="Type I PLP-dependent aspartate aminotransferase-like (Major domain)"/>
    <property type="match status" value="1"/>
</dbReference>
<evidence type="ECO:0000259" key="8">
    <source>
        <dbReference type="Pfam" id="PF00266"/>
    </source>
</evidence>
<feature type="domain" description="Aminotransferase class V" evidence="8">
    <location>
        <begin position="303"/>
        <end position="672"/>
    </location>
</feature>
<dbReference type="InterPro" id="IPR015422">
    <property type="entry name" value="PyrdxlP-dep_Trfase_small"/>
</dbReference>
<dbReference type="NCBIfam" id="NF041166">
    <property type="entry name" value="f2_encap_cargo1"/>
    <property type="match status" value="1"/>
</dbReference>
<evidence type="ECO:0000256" key="7">
    <source>
        <dbReference type="SAM" id="MobiDB-lite"/>
    </source>
</evidence>
<evidence type="ECO:0000256" key="4">
    <source>
        <dbReference type="ARBA" id="ARBA00022679"/>
    </source>
</evidence>
<evidence type="ECO:0000313" key="9">
    <source>
        <dbReference type="EMBL" id="TLU99532.1"/>
    </source>
</evidence>
<dbReference type="GO" id="GO:0031071">
    <property type="term" value="F:cysteine desulfurase activity"/>
    <property type="evidence" value="ECO:0007669"/>
    <property type="project" value="UniProtKB-EC"/>
</dbReference>
<dbReference type="Pfam" id="PF00266">
    <property type="entry name" value="Aminotran_5"/>
    <property type="match status" value="1"/>
</dbReference>
<dbReference type="OrthoDB" id="9804366at2"/>
<comment type="cofactor">
    <cofactor evidence="1">
        <name>pyridoxal 5'-phosphate</name>
        <dbReference type="ChEBI" id="CHEBI:597326"/>
    </cofactor>
</comment>
<accession>A0A5R9KTB5</accession>
<reference evidence="9 10" key="1">
    <citation type="submission" date="2019-05" db="EMBL/GenBank/DDBJ databases">
        <authorList>
            <person name="Qu J.-H."/>
        </authorList>
    </citation>
    <scope>NUCLEOTIDE SEQUENCE [LARGE SCALE GENOMIC DNA]</scope>
    <source>
        <strain evidence="9 10">T17</strain>
    </source>
</reference>
<keyword evidence="5" id="KW-0663">Pyridoxal phosphate</keyword>
<dbReference type="Gene3D" id="3.90.1150.10">
    <property type="entry name" value="Aspartate Aminotransferase, domain 1"/>
    <property type="match status" value="1"/>
</dbReference>